<feature type="active site" description="Electrophile" evidence="7">
    <location>
        <position position="96"/>
    </location>
</feature>
<comment type="function">
    <text evidence="7">Involved in the gluconeogenesis. Catalyzes stereospecifically the conversion of dihydroxyacetone phosphate (DHAP) to D-glyceraldehyde-3-phosphate (G3P).</text>
</comment>
<dbReference type="PANTHER" id="PTHR21139:SF42">
    <property type="entry name" value="TRIOSEPHOSPHATE ISOMERASE"/>
    <property type="match status" value="1"/>
</dbReference>
<dbReference type="InterPro" id="IPR035990">
    <property type="entry name" value="TIM_sf"/>
</dbReference>
<comment type="catalytic activity">
    <reaction evidence="7 8">
        <text>D-glyceraldehyde 3-phosphate = dihydroxyacetone phosphate</text>
        <dbReference type="Rhea" id="RHEA:18585"/>
        <dbReference type="ChEBI" id="CHEBI:57642"/>
        <dbReference type="ChEBI" id="CHEBI:59776"/>
        <dbReference type="EC" id="5.3.1.1"/>
    </reaction>
</comment>
<dbReference type="NCBIfam" id="TIGR00419">
    <property type="entry name" value="tim"/>
    <property type="match status" value="1"/>
</dbReference>
<dbReference type="Gene3D" id="3.20.20.70">
    <property type="entry name" value="Aldolase class I"/>
    <property type="match status" value="1"/>
</dbReference>
<evidence type="ECO:0000256" key="5">
    <source>
        <dbReference type="ARBA" id="ARBA00023152"/>
    </source>
</evidence>
<evidence type="ECO:0000256" key="7">
    <source>
        <dbReference type="HAMAP-Rule" id="MF_00147"/>
    </source>
</evidence>
<dbReference type="FunFam" id="3.20.20.70:FF:000016">
    <property type="entry name" value="Triosephosphate isomerase"/>
    <property type="match status" value="1"/>
</dbReference>
<comment type="caution">
    <text evidence="9">The sequence shown here is derived from an EMBL/GenBank/DDBJ whole genome shotgun (WGS) entry which is preliminary data.</text>
</comment>
<comment type="pathway">
    <text evidence="1 7 8">Carbohydrate degradation; glycolysis; D-glyceraldehyde 3-phosphate from glycerone phosphate: step 1/1.</text>
</comment>
<dbReference type="CDD" id="cd00311">
    <property type="entry name" value="TIM"/>
    <property type="match status" value="1"/>
</dbReference>
<dbReference type="UniPathway" id="UPA00109">
    <property type="reaction ID" value="UER00189"/>
</dbReference>
<dbReference type="InterPro" id="IPR013785">
    <property type="entry name" value="Aldolase_TIM"/>
</dbReference>
<feature type="active site" description="Proton acceptor" evidence="7">
    <location>
        <position position="166"/>
    </location>
</feature>
<feature type="binding site" evidence="7">
    <location>
        <position position="213"/>
    </location>
    <ligand>
        <name>substrate</name>
    </ligand>
</feature>
<dbReference type="Pfam" id="PF00121">
    <property type="entry name" value="TIM"/>
    <property type="match status" value="1"/>
</dbReference>
<dbReference type="EMBL" id="PEXU01000018">
    <property type="protein sequence ID" value="PIS42827.1"/>
    <property type="molecule type" value="Genomic_DNA"/>
</dbReference>
<comment type="pathway">
    <text evidence="7 8">Carbohydrate biosynthesis; gluconeogenesis.</text>
</comment>
<gene>
    <name evidence="7" type="primary">tpiA</name>
    <name evidence="9" type="ORF">COT24_01460</name>
</gene>
<proteinExistence type="inferred from homology"/>
<keyword evidence="3 7" id="KW-0312">Gluconeogenesis</keyword>
<dbReference type="InterPro" id="IPR000652">
    <property type="entry name" value="Triosephosphate_isomerase"/>
</dbReference>
<accession>A0A2H0YWF9</accession>
<reference evidence="9 10" key="1">
    <citation type="submission" date="2017-09" db="EMBL/GenBank/DDBJ databases">
        <title>Depth-based differentiation of microbial function through sediment-hosted aquifers and enrichment of novel symbionts in the deep terrestrial subsurface.</title>
        <authorList>
            <person name="Probst A.J."/>
            <person name="Ladd B."/>
            <person name="Jarett J.K."/>
            <person name="Geller-Mcgrath D.E."/>
            <person name="Sieber C.M."/>
            <person name="Emerson J.B."/>
            <person name="Anantharaman K."/>
            <person name="Thomas B.C."/>
            <person name="Malmstrom R."/>
            <person name="Stieglmeier M."/>
            <person name="Klingl A."/>
            <person name="Woyke T."/>
            <person name="Ryan C.M."/>
            <person name="Banfield J.F."/>
        </authorList>
    </citation>
    <scope>NUCLEOTIDE SEQUENCE [LARGE SCALE GENOMIC DNA]</scope>
    <source>
        <strain evidence="9">CG08_land_8_20_14_0_20_40_16</strain>
    </source>
</reference>
<keyword evidence="5 7" id="KW-0324">Glycolysis</keyword>
<comment type="subunit">
    <text evidence="7 8">Homodimer.</text>
</comment>
<keyword evidence="6 7" id="KW-0413">Isomerase</keyword>
<sequence length="255" mass="28203">MDFPIIIGNWKMNLTPHESEMVAKKIVAGLPSQGVSAEIVLCPSFPALEKVARVTVQSSIALGAQNFFWQESGSYTGEVSAKMLKEVGCSWSIIGHSERRINLRETDSEINKKVKLALAYDIVPVICVGEKYEEREGGQKDFVIMREVTSALKGVDKFSRLVIAYEPVWVIGRGEAIDPEEAQSVATLIKYTLRDIYSHEVVEKKIQILYGGSVDDQNVNQFVDQELIKGVLVGGSSLKPEIFLGIINRLTSNAN</sequence>
<evidence type="ECO:0000256" key="1">
    <source>
        <dbReference type="ARBA" id="ARBA00004680"/>
    </source>
</evidence>
<dbReference type="HAMAP" id="MF_00147_B">
    <property type="entry name" value="TIM_B"/>
    <property type="match status" value="1"/>
</dbReference>
<dbReference type="EC" id="5.3.1.1" evidence="7 8"/>
<evidence type="ECO:0000256" key="4">
    <source>
        <dbReference type="ARBA" id="ARBA00022490"/>
    </source>
</evidence>
<protein>
    <recommendedName>
        <fullName evidence="7 8">Triosephosphate isomerase</fullName>
        <shortName evidence="7">TIM</shortName>
        <shortName evidence="7">TPI</shortName>
        <ecNumber evidence="7 8">5.3.1.1</ecNumber>
    </recommendedName>
    <alternativeName>
        <fullName evidence="7">Triose-phosphate isomerase</fullName>
    </alternativeName>
</protein>
<dbReference type="PANTHER" id="PTHR21139">
    <property type="entry name" value="TRIOSEPHOSPHATE ISOMERASE"/>
    <property type="match status" value="1"/>
</dbReference>
<dbReference type="PROSITE" id="PS51440">
    <property type="entry name" value="TIM_2"/>
    <property type="match status" value="1"/>
</dbReference>
<evidence type="ECO:0000256" key="2">
    <source>
        <dbReference type="ARBA" id="ARBA00007422"/>
    </source>
</evidence>
<dbReference type="GO" id="GO:0004807">
    <property type="term" value="F:triose-phosphate isomerase activity"/>
    <property type="evidence" value="ECO:0007669"/>
    <property type="project" value="UniProtKB-UniRule"/>
</dbReference>
<evidence type="ECO:0000313" key="9">
    <source>
        <dbReference type="EMBL" id="PIS42827.1"/>
    </source>
</evidence>
<evidence type="ECO:0000256" key="3">
    <source>
        <dbReference type="ARBA" id="ARBA00022432"/>
    </source>
</evidence>
<comment type="similarity">
    <text evidence="2 7 8">Belongs to the triosephosphate isomerase family.</text>
</comment>
<feature type="binding site" evidence="7">
    <location>
        <begin position="234"/>
        <end position="235"/>
    </location>
    <ligand>
        <name>substrate</name>
    </ligand>
</feature>
<evidence type="ECO:0000313" key="10">
    <source>
        <dbReference type="Proteomes" id="UP000231542"/>
    </source>
</evidence>
<dbReference type="GO" id="GO:0006096">
    <property type="term" value="P:glycolytic process"/>
    <property type="evidence" value="ECO:0007669"/>
    <property type="project" value="UniProtKB-UniRule"/>
</dbReference>
<evidence type="ECO:0000256" key="6">
    <source>
        <dbReference type="ARBA" id="ARBA00023235"/>
    </source>
</evidence>
<evidence type="ECO:0000256" key="8">
    <source>
        <dbReference type="RuleBase" id="RU363013"/>
    </source>
</evidence>
<organism evidence="9 10">
    <name type="scientific">Candidatus Kerfeldbacteria bacterium CG08_land_8_20_14_0_20_40_16</name>
    <dbReference type="NCBI Taxonomy" id="2014244"/>
    <lineage>
        <taxon>Bacteria</taxon>
        <taxon>Candidatus Kerfeldiibacteriota</taxon>
    </lineage>
</organism>
<dbReference type="GO" id="GO:0046166">
    <property type="term" value="P:glyceraldehyde-3-phosphate biosynthetic process"/>
    <property type="evidence" value="ECO:0007669"/>
    <property type="project" value="TreeGrafter"/>
</dbReference>
<dbReference type="GO" id="GO:0005829">
    <property type="term" value="C:cytosol"/>
    <property type="evidence" value="ECO:0007669"/>
    <property type="project" value="TreeGrafter"/>
</dbReference>
<dbReference type="Proteomes" id="UP000231542">
    <property type="component" value="Unassembled WGS sequence"/>
</dbReference>
<feature type="binding site" evidence="7">
    <location>
        <begin position="9"/>
        <end position="11"/>
    </location>
    <ligand>
        <name>substrate</name>
    </ligand>
</feature>
<comment type="subcellular location">
    <subcellularLocation>
        <location evidence="7 8">Cytoplasm</location>
    </subcellularLocation>
</comment>
<feature type="binding site" evidence="7">
    <location>
        <position position="172"/>
    </location>
    <ligand>
        <name>substrate</name>
    </ligand>
</feature>
<dbReference type="InterPro" id="IPR022896">
    <property type="entry name" value="TrioseP_Isoase_bac/euk"/>
</dbReference>
<dbReference type="AlphaFoldDB" id="A0A2H0YWF9"/>
<name>A0A2H0YWF9_9BACT</name>
<dbReference type="GO" id="GO:0006094">
    <property type="term" value="P:gluconeogenesis"/>
    <property type="evidence" value="ECO:0007669"/>
    <property type="project" value="UniProtKB-UniRule"/>
</dbReference>
<dbReference type="UniPathway" id="UPA00138"/>
<dbReference type="GO" id="GO:0019563">
    <property type="term" value="P:glycerol catabolic process"/>
    <property type="evidence" value="ECO:0007669"/>
    <property type="project" value="TreeGrafter"/>
</dbReference>
<dbReference type="SUPFAM" id="SSF51351">
    <property type="entry name" value="Triosephosphate isomerase (TIM)"/>
    <property type="match status" value="1"/>
</dbReference>
<keyword evidence="4 7" id="KW-0963">Cytoplasm</keyword>